<dbReference type="EMBL" id="PELR01000210">
    <property type="protein sequence ID" value="RTH03067.1"/>
    <property type="molecule type" value="Genomic_DNA"/>
</dbReference>
<name>A0A430R6T7_THESC</name>
<comment type="caution">
    <text evidence="2">The sequence shown here is derived from an EMBL/GenBank/DDBJ whole genome shotgun (WGS) entry which is preliminary data.</text>
</comment>
<dbReference type="Proteomes" id="UP000286910">
    <property type="component" value="Unassembled WGS sequence"/>
</dbReference>
<evidence type="ECO:0000313" key="2">
    <source>
        <dbReference type="EMBL" id="RTH03067.1"/>
    </source>
</evidence>
<evidence type="ECO:0000256" key="1">
    <source>
        <dbReference type="ARBA" id="ARBA00006479"/>
    </source>
</evidence>
<accession>A0A430R6T7</accession>
<dbReference type="Pfam" id="PF00480">
    <property type="entry name" value="ROK"/>
    <property type="match status" value="1"/>
</dbReference>
<dbReference type="Pfam" id="PF13412">
    <property type="entry name" value="HTH_24"/>
    <property type="match status" value="1"/>
</dbReference>
<dbReference type="AlphaFoldDB" id="A0A430R6T7"/>
<dbReference type="InterPro" id="IPR036388">
    <property type="entry name" value="WH-like_DNA-bd_sf"/>
</dbReference>
<reference evidence="2 3" key="1">
    <citation type="journal article" date="2019" name="Extremophiles">
        <title>Biogeography of thermophiles and predominance of Thermus scotoductus in domestic water heaters.</title>
        <authorList>
            <person name="Wilpiszeski R.L."/>
            <person name="Zhang Z."/>
            <person name="House C.H."/>
        </authorList>
    </citation>
    <scope>NUCLEOTIDE SEQUENCE [LARGE SCALE GENOMIC DNA]</scope>
    <source>
        <strain evidence="2 3">32_S32</strain>
    </source>
</reference>
<evidence type="ECO:0000313" key="3">
    <source>
        <dbReference type="Proteomes" id="UP000286910"/>
    </source>
</evidence>
<dbReference type="InterPro" id="IPR043129">
    <property type="entry name" value="ATPase_NBD"/>
</dbReference>
<dbReference type="SUPFAM" id="SSF53067">
    <property type="entry name" value="Actin-like ATPase domain"/>
    <property type="match status" value="1"/>
</dbReference>
<dbReference type="Gene3D" id="1.10.10.10">
    <property type="entry name" value="Winged helix-like DNA-binding domain superfamily/Winged helix DNA-binding domain"/>
    <property type="match status" value="1"/>
</dbReference>
<dbReference type="InterPro" id="IPR000600">
    <property type="entry name" value="ROK"/>
</dbReference>
<comment type="similarity">
    <text evidence="1">Belongs to the ROK (NagC/XylR) family.</text>
</comment>
<proteinExistence type="inferred from homology"/>
<dbReference type="Gene3D" id="3.30.420.40">
    <property type="match status" value="4"/>
</dbReference>
<protein>
    <submittedName>
        <fullName evidence="2">ROK family protein</fullName>
    </submittedName>
</protein>
<dbReference type="InterPro" id="IPR049874">
    <property type="entry name" value="ROK_cs"/>
</dbReference>
<dbReference type="PROSITE" id="PS01125">
    <property type="entry name" value="ROK"/>
    <property type="match status" value="1"/>
</dbReference>
<dbReference type="SUPFAM" id="SSF46785">
    <property type="entry name" value="Winged helix' DNA-binding domain"/>
    <property type="match status" value="1"/>
</dbReference>
<dbReference type="PANTHER" id="PTHR18964:SF149">
    <property type="entry name" value="BIFUNCTIONAL UDP-N-ACETYLGLUCOSAMINE 2-EPIMERASE_N-ACETYLMANNOSAMINE KINASE"/>
    <property type="match status" value="1"/>
</dbReference>
<dbReference type="InterPro" id="IPR036390">
    <property type="entry name" value="WH_DNA-bd_sf"/>
</dbReference>
<dbReference type="PANTHER" id="PTHR18964">
    <property type="entry name" value="ROK (REPRESSOR, ORF, KINASE) FAMILY"/>
    <property type="match status" value="1"/>
</dbReference>
<sequence length="381" mass="41042">MPLQARTSASLERPSHGGTRLLRSWNKAKILNYLREHPGLSRAALARTLRLSPSAVTEIVRDLLDQGLLTEKALPPKGKGRPSLALEVEGERNLVLVWEIDVDRMAVALMNLQGEVRIRRLLPPAPNDPDKALTLLQETTRPLLEEVRVLAAGLSVPGLLDPPEGHLTLAPNLGWKDLPLGELFRKALGELGLETPWMVENEANAAAYGFYAHARGRLAAEDCVYLNLGVGVGGGVVAGGQIYHGARFHAGEVGHITLDPEGPSCGCGKRGCAEAFLSYRRWQEGASEERLLEMAERLAQLAAIILSTLDPSLVVLGGPLAEAAGSFLLAEARARLPRYALPVHVPEQLVLSPLGREAVILGMGALAADRFLEELAFTEVV</sequence>
<organism evidence="2 3">
    <name type="scientific">Thermus scotoductus</name>
    <dbReference type="NCBI Taxonomy" id="37636"/>
    <lineage>
        <taxon>Bacteria</taxon>
        <taxon>Thermotogati</taxon>
        <taxon>Deinococcota</taxon>
        <taxon>Deinococci</taxon>
        <taxon>Thermales</taxon>
        <taxon>Thermaceae</taxon>
        <taxon>Thermus</taxon>
    </lineage>
</organism>
<gene>
    <name evidence="2" type="ORF">CSW45_07115</name>
</gene>
<dbReference type="RefSeq" id="WP_126177928.1">
    <property type="nucleotide sequence ID" value="NZ_PELN01000144.1"/>
</dbReference>